<dbReference type="AlphaFoldDB" id="A0A3P8SMV5"/>
<proteinExistence type="predicted"/>
<protein>
    <recommendedName>
        <fullName evidence="3">HTH CENPB-type domain-containing protein</fullName>
    </recommendedName>
</protein>
<dbReference type="Proteomes" id="UP000265080">
    <property type="component" value="Chromosome 4"/>
</dbReference>
<accession>A0A3P8SMV5</accession>
<name>A0A3P8SMV5_AMPPE</name>
<organism evidence="1 2">
    <name type="scientific">Amphiprion percula</name>
    <name type="common">Orange clownfish</name>
    <name type="synonym">Lutjanus percula</name>
    <dbReference type="NCBI Taxonomy" id="161767"/>
    <lineage>
        <taxon>Eukaryota</taxon>
        <taxon>Metazoa</taxon>
        <taxon>Chordata</taxon>
        <taxon>Craniata</taxon>
        <taxon>Vertebrata</taxon>
        <taxon>Euteleostomi</taxon>
        <taxon>Actinopterygii</taxon>
        <taxon>Neopterygii</taxon>
        <taxon>Teleostei</taxon>
        <taxon>Neoteleostei</taxon>
        <taxon>Acanthomorphata</taxon>
        <taxon>Ovalentaria</taxon>
        <taxon>Pomacentridae</taxon>
        <taxon>Amphiprion</taxon>
    </lineage>
</organism>
<keyword evidence="2" id="KW-1185">Reference proteome</keyword>
<reference evidence="1" key="3">
    <citation type="submission" date="2025-09" db="UniProtKB">
        <authorList>
            <consortium name="Ensembl"/>
        </authorList>
    </citation>
    <scope>IDENTIFICATION</scope>
</reference>
<dbReference type="Ensembl" id="ENSAPET00000013651.1">
    <property type="protein sequence ID" value="ENSAPEP00000013296.1"/>
    <property type="gene ID" value="ENSAPEG00000009474.1"/>
</dbReference>
<reference evidence="1 2" key="1">
    <citation type="submission" date="2018-03" db="EMBL/GenBank/DDBJ databases">
        <title>Finding Nemo's genes: A chromosome-scale reference assembly of the genome of the orange clownfish Amphiprion percula.</title>
        <authorList>
            <person name="Lehmann R."/>
        </authorList>
    </citation>
    <scope>NUCLEOTIDE SEQUENCE</scope>
</reference>
<evidence type="ECO:0008006" key="3">
    <source>
        <dbReference type="Google" id="ProtNLM"/>
    </source>
</evidence>
<sequence length="176" mass="20397">MPRQWKRKTDRGVPADVFKRTSDDVTKQGKSVAKAHGICHVTLSRYCKSLQKMRDQGSSDLPSVGYRSSNEIFSEVQEEMLADCLTQAANLYYGLTPREFAYQLAVIHNIKHPQTWDEKQMTAPDWFTFFMRRHPSLSIRSPEATSLTQATSFNRTNFHFISFRFVSFLQQPWTGH</sequence>
<dbReference type="OMA" id="PQTWDEK"/>
<reference evidence="1" key="2">
    <citation type="submission" date="2025-08" db="UniProtKB">
        <authorList>
            <consortium name="Ensembl"/>
        </authorList>
    </citation>
    <scope>IDENTIFICATION</scope>
</reference>
<evidence type="ECO:0000313" key="2">
    <source>
        <dbReference type="Proteomes" id="UP000265080"/>
    </source>
</evidence>
<evidence type="ECO:0000313" key="1">
    <source>
        <dbReference type="Ensembl" id="ENSAPEP00000013296.1"/>
    </source>
</evidence>
<dbReference type="GeneTree" id="ENSGT00940000177758"/>